<dbReference type="Proteomes" id="UP000813876">
    <property type="component" value="Unassembled WGS sequence"/>
</dbReference>
<evidence type="ECO:0008006" key="3">
    <source>
        <dbReference type="Google" id="ProtNLM"/>
    </source>
</evidence>
<comment type="caution">
    <text evidence="1">The sequence shown here is derived from an EMBL/GenBank/DDBJ whole genome shotgun (WGS) entry which is preliminary data.</text>
</comment>
<evidence type="ECO:0000313" key="2">
    <source>
        <dbReference type="Proteomes" id="UP000813876"/>
    </source>
</evidence>
<organism evidence="1 2">
    <name type="scientific">Photobacterium phosphoreum</name>
    <dbReference type="NCBI Taxonomy" id="659"/>
    <lineage>
        <taxon>Bacteria</taxon>
        <taxon>Pseudomonadati</taxon>
        <taxon>Pseudomonadota</taxon>
        <taxon>Gammaproteobacteria</taxon>
        <taxon>Vibrionales</taxon>
        <taxon>Vibrionaceae</taxon>
        <taxon>Photobacterium</taxon>
    </lineage>
</organism>
<protein>
    <recommendedName>
        <fullName evidence="3">Transcriptional regulator VspR</fullName>
    </recommendedName>
</protein>
<name>A0AAW4ZPG2_PHOPO</name>
<dbReference type="EMBL" id="WMCP01000003">
    <property type="protein sequence ID" value="MCF2301062.1"/>
    <property type="molecule type" value="Genomic_DNA"/>
</dbReference>
<evidence type="ECO:0000313" key="1">
    <source>
        <dbReference type="EMBL" id="MCF2301062.1"/>
    </source>
</evidence>
<proteinExistence type="predicted"/>
<dbReference type="AlphaFoldDB" id="A0AAW4ZPG2"/>
<dbReference type="RefSeq" id="WP_232580812.1">
    <property type="nucleotide sequence ID" value="NZ_WMCP01000003.1"/>
</dbReference>
<reference evidence="1" key="1">
    <citation type="submission" date="2019-11" db="EMBL/GenBank/DDBJ databases">
        <title>Comparative genomics of photobacteria reveal adaptation to distinct habitats.</title>
        <authorList>
            <person name="Fuertes-Perez S."/>
            <person name="Hilgarth M."/>
            <person name="Vogel R.F."/>
        </authorList>
    </citation>
    <scope>NUCLEOTIDE SEQUENCE</scope>
    <source>
        <strain evidence="1">TMW2.2145</strain>
    </source>
</reference>
<sequence>MKRSNKIGFLMTKLLIKNALDGFTVMELRDASINTEGISSDLEEARKKVYRQIYRFEKNNWLRSEGSGQKKRYFQTELFKKSFLTTQKDEIEANTQATYDYSILNIERNQYKGELEIVLGEIKEYKALRCRFPELESKVIPLLDNSKERAAHLLGKVNVLSNILNVISEGKQAC</sequence>
<gene>
    <name evidence="1" type="ORF">GLP33_04870</name>
</gene>
<accession>A0AAW4ZPG2</accession>